<dbReference type="Pfam" id="PF20097">
    <property type="entry name" value="DUF6487"/>
    <property type="match status" value="1"/>
</dbReference>
<dbReference type="Proteomes" id="UP000003639">
    <property type="component" value="Unassembled WGS sequence"/>
</dbReference>
<organism evidence="2 3">
    <name type="scientific">Pseudoflavonifractor capillosus ATCC 29799</name>
    <dbReference type="NCBI Taxonomy" id="411467"/>
    <lineage>
        <taxon>Bacteria</taxon>
        <taxon>Bacillati</taxon>
        <taxon>Bacillota</taxon>
        <taxon>Clostridia</taxon>
        <taxon>Eubacteriales</taxon>
        <taxon>Oscillospiraceae</taxon>
        <taxon>Pseudoflavonifractor</taxon>
    </lineage>
</organism>
<sequence>MREGYVSAGGYRILWTPKERRFSLWPQAEDVVLKRMSFTGEGTPACLCETCRKVILSY</sequence>
<keyword evidence="3" id="KW-1185">Reference proteome</keyword>
<gene>
    <name evidence="2" type="ORF">BACCAP_01335</name>
</gene>
<dbReference type="AlphaFoldDB" id="A6NT06"/>
<accession>A6NT06</accession>
<protein>
    <recommendedName>
        <fullName evidence="1">DUF6487 domain-containing protein</fullName>
    </recommendedName>
</protein>
<proteinExistence type="predicted"/>
<name>A6NT06_9FIRM</name>
<dbReference type="EMBL" id="AAXG02000010">
    <property type="protein sequence ID" value="EDN00569.1"/>
    <property type="molecule type" value="Genomic_DNA"/>
</dbReference>
<evidence type="ECO:0000313" key="2">
    <source>
        <dbReference type="EMBL" id="EDN00569.1"/>
    </source>
</evidence>
<feature type="domain" description="DUF6487" evidence="1">
    <location>
        <begin position="1"/>
        <end position="58"/>
    </location>
</feature>
<reference evidence="2 3" key="2">
    <citation type="submission" date="2007-06" db="EMBL/GenBank/DDBJ databases">
        <title>Draft genome sequence of Pseudoflavonifractor capillosus ATCC 29799.</title>
        <authorList>
            <person name="Sudarsanam P."/>
            <person name="Ley R."/>
            <person name="Guruge J."/>
            <person name="Turnbaugh P.J."/>
            <person name="Mahowald M."/>
            <person name="Liep D."/>
            <person name="Gordon J."/>
        </authorList>
    </citation>
    <scope>NUCLEOTIDE SEQUENCE [LARGE SCALE GENOMIC DNA]</scope>
    <source>
        <strain evidence="2 3">ATCC 29799</strain>
    </source>
</reference>
<evidence type="ECO:0000259" key="1">
    <source>
        <dbReference type="Pfam" id="PF20097"/>
    </source>
</evidence>
<reference evidence="2 3" key="1">
    <citation type="submission" date="2007-04" db="EMBL/GenBank/DDBJ databases">
        <authorList>
            <person name="Fulton L."/>
            <person name="Clifton S."/>
            <person name="Fulton B."/>
            <person name="Xu J."/>
            <person name="Minx P."/>
            <person name="Pepin K.H."/>
            <person name="Johnson M."/>
            <person name="Thiruvilangam P."/>
            <person name="Bhonagiri V."/>
            <person name="Nash W.E."/>
            <person name="Mardis E.R."/>
            <person name="Wilson R.K."/>
        </authorList>
    </citation>
    <scope>NUCLEOTIDE SEQUENCE [LARGE SCALE GENOMIC DNA]</scope>
    <source>
        <strain evidence="2 3">ATCC 29799</strain>
    </source>
</reference>
<comment type="caution">
    <text evidence="2">The sequence shown here is derived from an EMBL/GenBank/DDBJ whole genome shotgun (WGS) entry which is preliminary data.</text>
</comment>
<dbReference type="STRING" id="411467.BACCAP_01335"/>
<evidence type="ECO:0000313" key="3">
    <source>
        <dbReference type="Proteomes" id="UP000003639"/>
    </source>
</evidence>
<dbReference type="InterPro" id="IPR045504">
    <property type="entry name" value="DUF6487"/>
</dbReference>